<dbReference type="Gene3D" id="2.30.40.10">
    <property type="entry name" value="Urease, subunit C, domain 1"/>
    <property type="match status" value="1"/>
</dbReference>
<name>A0A8J7W4I6_9FIRM</name>
<dbReference type="AlphaFoldDB" id="A0A8J7W4I6"/>
<organism evidence="2 3">
    <name type="scientific">Sinanaerobacter chloroacetimidivorans</name>
    <dbReference type="NCBI Taxonomy" id="2818044"/>
    <lineage>
        <taxon>Bacteria</taxon>
        <taxon>Bacillati</taxon>
        <taxon>Bacillota</taxon>
        <taxon>Clostridia</taxon>
        <taxon>Peptostreptococcales</taxon>
        <taxon>Anaerovoracaceae</taxon>
        <taxon>Sinanaerobacter</taxon>
    </lineage>
</organism>
<evidence type="ECO:0000313" key="2">
    <source>
        <dbReference type="EMBL" id="MBR0599218.1"/>
    </source>
</evidence>
<gene>
    <name evidence="2" type="ORF">KCX82_15110</name>
</gene>
<dbReference type="InterPro" id="IPR033932">
    <property type="entry name" value="YtcJ-like"/>
</dbReference>
<dbReference type="InterPro" id="IPR013108">
    <property type="entry name" value="Amidohydro_3"/>
</dbReference>
<dbReference type="Gene3D" id="3.10.310.70">
    <property type="match status" value="1"/>
</dbReference>
<proteinExistence type="predicted"/>
<feature type="domain" description="Amidohydrolase 3" evidence="1">
    <location>
        <begin position="51"/>
        <end position="505"/>
    </location>
</feature>
<accession>A0A8J7W4I6</accession>
<reference evidence="2" key="2">
    <citation type="submission" date="2021-04" db="EMBL/GenBank/DDBJ databases">
        <authorList>
            <person name="Liu J."/>
        </authorList>
    </citation>
    <scope>NUCLEOTIDE SEQUENCE</scope>
    <source>
        <strain evidence="2">BAD-6</strain>
    </source>
</reference>
<dbReference type="Proteomes" id="UP000675664">
    <property type="component" value="Unassembled WGS sequence"/>
</dbReference>
<dbReference type="GO" id="GO:0016810">
    <property type="term" value="F:hydrolase activity, acting on carbon-nitrogen (but not peptide) bonds"/>
    <property type="evidence" value="ECO:0007669"/>
    <property type="project" value="InterPro"/>
</dbReference>
<dbReference type="CDD" id="cd01300">
    <property type="entry name" value="YtcJ_like"/>
    <property type="match status" value="1"/>
</dbReference>
<dbReference type="InterPro" id="IPR032466">
    <property type="entry name" value="Metal_Hydrolase"/>
</dbReference>
<comment type="caution">
    <text evidence="2">The sequence shown here is derived from an EMBL/GenBank/DDBJ whole genome shotgun (WGS) entry which is preliminary data.</text>
</comment>
<dbReference type="Pfam" id="PF07969">
    <property type="entry name" value="Amidohydro_3"/>
    <property type="match status" value="1"/>
</dbReference>
<protein>
    <submittedName>
        <fullName evidence="2">Amidohydrolase</fullName>
    </submittedName>
</protein>
<reference evidence="2" key="1">
    <citation type="submission" date="2021-04" db="EMBL/GenBank/DDBJ databases">
        <title>Sinoanaerobacter chloroacetimidivorans sp. nov., an obligate anaerobic bacterium isolated from anaerobic sludge.</title>
        <authorList>
            <person name="Bao Y."/>
        </authorList>
    </citation>
    <scope>NUCLEOTIDE SEQUENCE</scope>
    <source>
        <strain evidence="2">BAD-6</strain>
    </source>
</reference>
<dbReference type="SUPFAM" id="SSF51338">
    <property type="entry name" value="Composite domain of metallo-dependent hydrolases"/>
    <property type="match status" value="1"/>
</dbReference>
<dbReference type="Gene3D" id="3.20.20.140">
    <property type="entry name" value="Metal-dependent hydrolases"/>
    <property type="match status" value="1"/>
</dbReference>
<dbReference type="PANTHER" id="PTHR22642:SF22">
    <property type="entry name" value="EXOENZYMES REGULATORY PROTEIN AEPA"/>
    <property type="match status" value="1"/>
</dbReference>
<evidence type="ECO:0000313" key="3">
    <source>
        <dbReference type="Proteomes" id="UP000675664"/>
    </source>
</evidence>
<keyword evidence="3" id="KW-1185">Reference proteome</keyword>
<dbReference type="InterPro" id="IPR011059">
    <property type="entry name" value="Metal-dep_hydrolase_composite"/>
</dbReference>
<dbReference type="RefSeq" id="WP_227019351.1">
    <property type="nucleotide sequence ID" value="NZ_JAGSND010000011.1"/>
</dbReference>
<sequence length="513" mass="57950">MKKDILVINGNCLSMQNNAQYDWIAVKNDMIVDVGYGEDYKKHLGKNQTLLDAKGATVLPGFIDSHFHVVQAAINSISVDLSQAKSFDDIGDLIVQASKTSPDKVVRGIRLDEQKLKENRMPDRTVLDLYCKDIPVFINSVEYQKSVLNTYALLYYKIPFTLEGIEFDENQVPTGIITHSANALLRENILRNIPNGKRLDAVKSFSKTLIEKGITTINAMEGGRLYSDKDADFIYEYGTQFPIDMVLFYQTMDILKVREMNLKRIGGCFYLDGTFRARTSALSFPYSDSPGNRGGLNYTQEELNEFVLDCYINKLQLALYTIGDRAIEQAITAHEYALNKTGNAGLRHRLEHVELPTAGHLRRAKELGLVFSMSPAYEYIWGGPDKLYKDRLGEHYQRTNPFREIIDEGVVVCGGSDCDVTPADPMLGIHAAVNHPVEKHRVELYEAIRMFTVNGAYAIFEEDKKGTLEIGKQADLVILDQDIFKTEREKIKDIGVKATIKRGELLWSAYNIK</sequence>
<dbReference type="SUPFAM" id="SSF51556">
    <property type="entry name" value="Metallo-dependent hydrolases"/>
    <property type="match status" value="1"/>
</dbReference>
<dbReference type="EMBL" id="JAGSND010000011">
    <property type="protein sequence ID" value="MBR0599218.1"/>
    <property type="molecule type" value="Genomic_DNA"/>
</dbReference>
<dbReference type="PANTHER" id="PTHR22642">
    <property type="entry name" value="IMIDAZOLONEPROPIONASE"/>
    <property type="match status" value="1"/>
</dbReference>
<evidence type="ECO:0000259" key="1">
    <source>
        <dbReference type="Pfam" id="PF07969"/>
    </source>
</evidence>